<dbReference type="RefSeq" id="WP_091994817.1">
    <property type="nucleotide sequence ID" value="NZ_FMYQ01000002.1"/>
</dbReference>
<protein>
    <submittedName>
        <fullName evidence="1">Uncharacterized protein</fullName>
    </submittedName>
</protein>
<dbReference type="EMBL" id="FMYQ01000002">
    <property type="protein sequence ID" value="SDB92600.1"/>
    <property type="molecule type" value="Genomic_DNA"/>
</dbReference>
<name>A0A1G6HEB5_9BURK</name>
<accession>A0A1G6HEB5</accession>
<dbReference type="Proteomes" id="UP000198908">
    <property type="component" value="Unassembled WGS sequence"/>
</dbReference>
<gene>
    <name evidence="1" type="ORF">SAMN05421548_102232</name>
</gene>
<reference evidence="2" key="1">
    <citation type="submission" date="2016-09" db="EMBL/GenBank/DDBJ databases">
        <authorList>
            <person name="Varghese N."/>
            <person name="Submissions S."/>
        </authorList>
    </citation>
    <scope>NUCLEOTIDE SEQUENCE [LARGE SCALE GENOMIC DNA]</scope>
    <source>
        <strain evidence="2">TNe-862</strain>
    </source>
</reference>
<keyword evidence="2" id="KW-1185">Reference proteome</keyword>
<evidence type="ECO:0000313" key="1">
    <source>
        <dbReference type="EMBL" id="SDB92600.1"/>
    </source>
</evidence>
<organism evidence="1 2">
    <name type="scientific">Paraburkholderia lycopersici</name>
    <dbReference type="NCBI Taxonomy" id="416944"/>
    <lineage>
        <taxon>Bacteria</taxon>
        <taxon>Pseudomonadati</taxon>
        <taxon>Pseudomonadota</taxon>
        <taxon>Betaproteobacteria</taxon>
        <taxon>Burkholderiales</taxon>
        <taxon>Burkholderiaceae</taxon>
        <taxon>Paraburkholderia</taxon>
    </lineage>
</organism>
<sequence length="88" mass="9957">MEDLRETFELKIAAHRVLLASLLAKLAGTDEELESLREQVLDGNLAALVRIRYPGTGDAFFEEMEHVLLLAHLAAERVEERRRAGNEE</sequence>
<proteinExistence type="predicted"/>
<dbReference type="AlphaFoldDB" id="A0A1G6HEB5"/>
<evidence type="ECO:0000313" key="2">
    <source>
        <dbReference type="Proteomes" id="UP000198908"/>
    </source>
</evidence>